<reference evidence="1" key="1">
    <citation type="journal article" date="2014" name="Int. J. Syst. Evol. Microbiol.">
        <title>Complete genome sequence of Corynebacterium casei LMG S-19264T (=DSM 44701T), isolated from a smear-ripened cheese.</title>
        <authorList>
            <consortium name="US DOE Joint Genome Institute (JGI-PGF)"/>
            <person name="Walter F."/>
            <person name="Albersmeier A."/>
            <person name="Kalinowski J."/>
            <person name="Ruckert C."/>
        </authorList>
    </citation>
    <scope>NUCLEOTIDE SEQUENCE</scope>
    <source>
        <strain evidence="1">JCM 12289</strain>
    </source>
</reference>
<comment type="caution">
    <text evidence="1">The sequence shown here is derived from an EMBL/GenBank/DDBJ whole genome shotgun (WGS) entry which is preliminary data.</text>
</comment>
<reference evidence="1" key="2">
    <citation type="submission" date="2023-12" db="EMBL/GenBank/DDBJ databases">
        <authorList>
            <person name="Sun Q."/>
            <person name="Inoue M."/>
        </authorList>
    </citation>
    <scope>NUCLEOTIDE SEQUENCE</scope>
    <source>
        <strain evidence="1">JCM 12289</strain>
    </source>
</reference>
<dbReference type="Proteomes" id="UP001500962">
    <property type="component" value="Unassembled WGS sequence"/>
</dbReference>
<evidence type="ECO:0000313" key="2">
    <source>
        <dbReference type="Proteomes" id="UP001500962"/>
    </source>
</evidence>
<name>A0AAV3SLG2_HALDO</name>
<organism evidence="1 2">
    <name type="scientific">Halococcus dombrowskii</name>
    <dbReference type="NCBI Taxonomy" id="179637"/>
    <lineage>
        <taxon>Archaea</taxon>
        <taxon>Methanobacteriati</taxon>
        <taxon>Methanobacteriota</taxon>
        <taxon>Stenosarchaea group</taxon>
        <taxon>Halobacteria</taxon>
        <taxon>Halobacteriales</taxon>
        <taxon>Halococcaceae</taxon>
        <taxon>Halococcus</taxon>
    </lineage>
</organism>
<protein>
    <submittedName>
        <fullName evidence="1">Uncharacterized protein</fullName>
    </submittedName>
</protein>
<proteinExistence type="predicted"/>
<dbReference type="AlphaFoldDB" id="A0AAV3SLG2"/>
<dbReference type="EMBL" id="BAAADN010000074">
    <property type="protein sequence ID" value="GAA0474467.1"/>
    <property type="molecule type" value="Genomic_DNA"/>
</dbReference>
<sequence length="70" mass="7617">MYQDSHLQVRYALGTLDTKRILPAMEKPSLSKVVHTLLVTDEPLVQSDLANQAGVSARSVRTAVVRGNLG</sequence>
<gene>
    <name evidence="1" type="ORF">GCM10008985_33760</name>
</gene>
<accession>A0AAV3SLG2</accession>
<evidence type="ECO:0000313" key="1">
    <source>
        <dbReference type="EMBL" id="GAA0474467.1"/>
    </source>
</evidence>